<dbReference type="PANTHER" id="PTHR48099">
    <property type="entry name" value="C-1-TETRAHYDROFOLATE SYNTHASE, CYTOPLASMIC-RELATED"/>
    <property type="match status" value="1"/>
</dbReference>
<evidence type="ECO:0000256" key="11">
    <source>
        <dbReference type="HAMAP-Rule" id="MF_01576"/>
    </source>
</evidence>
<comment type="catalytic activity">
    <reaction evidence="11">
        <text>(6R)-5,10-methylene-5,6,7,8-tetrahydrofolate + NADP(+) = (6R)-5,10-methenyltetrahydrofolate + NADPH</text>
        <dbReference type="Rhea" id="RHEA:22812"/>
        <dbReference type="ChEBI" id="CHEBI:15636"/>
        <dbReference type="ChEBI" id="CHEBI:57455"/>
        <dbReference type="ChEBI" id="CHEBI:57783"/>
        <dbReference type="ChEBI" id="CHEBI:58349"/>
        <dbReference type="EC" id="1.5.1.5"/>
    </reaction>
</comment>
<dbReference type="Pfam" id="PF00763">
    <property type="entry name" value="THF_DHG_CYH"/>
    <property type="match status" value="1"/>
</dbReference>
<accession>A0A2M7WUU8</accession>
<dbReference type="Gene3D" id="3.40.50.10860">
    <property type="entry name" value="Leucine Dehydrogenase, chain A, domain 1"/>
    <property type="match status" value="1"/>
</dbReference>
<evidence type="ECO:0000256" key="9">
    <source>
        <dbReference type="ARBA" id="ARBA00023167"/>
    </source>
</evidence>
<dbReference type="EC" id="3.5.4.9" evidence="11"/>
<keyword evidence="7 11" id="KW-0560">Oxidoreductase</keyword>
<keyword evidence="6 11" id="KW-0521">NADP</keyword>
<dbReference type="EMBL" id="PFXE01000020">
    <property type="protein sequence ID" value="PJA33786.1"/>
    <property type="molecule type" value="Genomic_DNA"/>
</dbReference>
<dbReference type="PRINTS" id="PR00085">
    <property type="entry name" value="THFDHDRGNASE"/>
</dbReference>
<evidence type="ECO:0000256" key="8">
    <source>
        <dbReference type="ARBA" id="ARBA00023102"/>
    </source>
</evidence>
<dbReference type="Pfam" id="PF02882">
    <property type="entry name" value="THF_DHG_CYH_C"/>
    <property type="match status" value="1"/>
</dbReference>
<dbReference type="GO" id="GO:0004488">
    <property type="term" value="F:methylenetetrahydrofolate dehydrogenase (NADP+) activity"/>
    <property type="evidence" value="ECO:0007669"/>
    <property type="project" value="UniProtKB-UniRule"/>
</dbReference>
<keyword evidence="4 11" id="KW-0658">Purine biosynthesis</keyword>
<dbReference type="GO" id="GO:0006164">
    <property type="term" value="P:purine nucleotide biosynthetic process"/>
    <property type="evidence" value="ECO:0007669"/>
    <property type="project" value="UniProtKB-KW"/>
</dbReference>
<dbReference type="GO" id="GO:0004477">
    <property type="term" value="F:methenyltetrahydrofolate cyclohydrolase activity"/>
    <property type="evidence" value="ECO:0007669"/>
    <property type="project" value="UniProtKB-UniRule"/>
</dbReference>
<protein>
    <recommendedName>
        <fullName evidence="11">Bifunctional protein FolD</fullName>
    </recommendedName>
    <domain>
        <recommendedName>
            <fullName evidence="11">Methylenetetrahydrofolate dehydrogenase</fullName>
            <ecNumber evidence="11">1.5.1.5</ecNumber>
        </recommendedName>
    </domain>
    <domain>
        <recommendedName>
            <fullName evidence="11">Methenyltetrahydrofolate cyclohydrolase</fullName>
            <ecNumber evidence="11">3.5.4.9</ecNumber>
        </recommendedName>
    </domain>
</protein>
<dbReference type="Proteomes" id="UP000231487">
    <property type="component" value="Unassembled WGS sequence"/>
</dbReference>
<gene>
    <name evidence="11" type="primary">folD</name>
    <name evidence="14" type="ORF">CO184_01115</name>
</gene>
<keyword evidence="8 11" id="KW-0368">Histidine biosynthesis</keyword>
<dbReference type="FunFam" id="3.40.50.10860:FF:000005">
    <property type="entry name" value="C-1-tetrahydrofolate synthase, cytoplasmic, putative"/>
    <property type="match status" value="1"/>
</dbReference>
<dbReference type="InterPro" id="IPR000672">
    <property type="entry name" value="THF_DH/CycHdrlase"/>
</dbReference>
<evidence type="ECO:0000259" key="13">
    <source>
        <dbReference type="Pfam" id="PF02882"/>
    </source>
</evidence>
<sequence length="277" mass="29981">MAIILDGKKIRDNTREQLKVAFGKLPFKSKLVIIKVGEDAVQDVYVRQKKIFGDSIGVEVTVIGIPANSNEKEIIGVIEKENNDKNTHGIIVQLPLPKELDKLAIIEAINPEKDVDSLTSLNTKKLYLGFPKFIPATTKGILTLLDYYKIPIVGKRICVVGRSNLVGKPTAIAFVNKGATVTVCHSQTTNLPEETKRADILIVATGHPSLISKDYVSSGQVVIDVGLSRVKGKLVGDVVSDEVERMVFAITPVPGGVGPMTVASLFENLLISVSEEV</sequence>
<dbReference type="GO" id="GO:0035999">
    <property type="term" value="P:tetrahydrofolate interconversion"/>
    <property type="evidence" value="ECO:0007669"/>
    <property type="project" value="UniProtKB-UniRule"/>
</dbReference>
<evidence type="ECO:0000256" key="10">
    <source>
        <dbReference type="ARBA" id="ARBA00023268"/>
    </source>
</evidence>
<evidence type="ECO:0000256" key="7">
    <source>
        <dbReference type="ARBA" id="ARBA00023002"/>
    </source>
</evidence>
<keyword evidence="11" id="KW-0028">Amino-acid biosynthesis</keyword>
<organism evidence="14 15">
    <name type="scientific">Candidatus Zambryskibacteria bacterium CG_4_9_14_3_um_filter_40_16</name>
    <dbReference type="NCBI Taxonomy" id="1975111"/>
    <lineage>
        <taxon>Bacteria</taxon>
        <taxon>Candidatus Zambryskiibacteriota</taxon>
    </lineage>
</organism>
<comment type="caution">
    <text evidence="11">Lacks conserved residue(s) required for the propagation of feature annotation.</text>
</comment>
<evidence type="ECO:0000256" key="5">
    <source>
        <dbReference type="ARBA" id="ARBA00022801"/>
    </source>
</evidence>
<evidence type="ECO:0000256" key="4">
    <source>
        <dbReference type="ARBA" id="ARBA00022755"/>
    </source>
</evidence>
<dbReference type="SUPFAM" id="SSF53223">
    <property type="entry name" value="Aminoacid dehydrogenase-like, N-terminal domain"/>
    <property type="match status" value="1"/>
</dbReference>
<comment type="similarity">
    <text evidence="11">Belongs to the tetrahydrofolate dehydrogenase/cyclohydrolase family.</text>
</comment>
<dbReference type="CDD" id="cd01080">
    <property type="entry name" value="NAD_bind_m-THF_DH_Cyclohyd"/>
    <property type="match status" value="1"/>
</dbReference>
<comment type="pathway">
    <text evidence="1 11">One-carbon metabolism; tetrahydrofolate interconversion.</text>
</comment>
<comment type="catalytic activity">
    <reaction evidence="11">
        <text>(6R)-5,10-methenyltetrahydrofolate + H2O = (6R)-10-formyltetrahydrofolate + H(+)</text>
        <dbReference type="Rhea" id="RHEA:23700"/>
        <dbReference type="ChEBI" id="CHEBI:15377"/>
        <dbReference type="ChEBI" id="CHEBI:15378"/>
        <dbReference type="ChEBI" id="CHEBI:57455"/>
        <dbReference type="ChEBI" id="CHEBI:195366"/>
        <dbReference type="EC" id="3.5.4.9"/>
    </reaction>
</comment>
<dbReference type="Gene3D" id="3.40.50.720">
    <property type="entry name" value="NAD(P)-binding Rossmann-like Domain"/>
    <property type="match status" value="1"/>
</dbReference>
<evidence type="ECO:0000259" key="12">
    <source>
        <dbReference type="Pfam" id="PF00763"/>
    </source>
</evidence>
<dbReference type="InterPro" id="IPR020630">
    <property type="entry name" value="THF_DH/CycHdrlase_cat_dom"/>
</dbReference>
<dbReference type="HAMAP" id="MF_01576">
    <property type="entry name" value="THF_DHG_CYH"/>
    <property type="match status" value="1"/>
</dbReference>
<dbReference type="InterPro" id="IPR020867">
    <property type="entry name" value="THF_DH/CycHdrlase_CS"/>
</dbReference>
<evidence type="ECO:0000313" key="14">
    <source>
        <dbReference type="EMBL" id="PJA33786.1"/>
    </source>
</evidence>
<keyword evidence="5 11" id="KW-0378">Hydrolase</keyword>
<dbReference type="InterPro" id="IPR046346">
    <property type="entry name" value="Aminoacid_DH-like_N_sf"/>
</dbReference>
<keyword evidence="10 11" id="KW-0511">Multifunctional enzyme</keyword>
<evidence type="ECO:0000256" key="3">
    <source>
        <dbReference type="ARBA" id="ARBA00022563"/>
    </source>
</evidence>
<evidence type="ECO:0000313" key="15">
    <source>
        <dbReference type="Proteomes" id="UP000231487"/>
    </source>
</evidence>
<dbReference type="GO" id="GO:0009086">
    <property type="term" value="P:methionine biosynthetic process"/>
    <property type="evidence" value="ECO:0007669"/>
    <property type="project" value="UniProtKB-KW"/>
</dbReference>
<proteinExistence type="inferred from homology"/>
<feature type="domain" description="Tetrahydrofolate dehydrogenase/cyclohydrolase NAD(P)-binding" evidence="13">
    <location>
        <begin position="135"/>
        <end position="274"/>
    </location>
</feature>
<keyword evidence="3 11" id="KW-0554">One-carbon metabolism</keyword>
<comment type="caution">
    <text evidence="14">The sequence shown here is derived from an EMBL/GenBank/DDBJ whole genome shotgun (WGS) entry which is preliminary data.</text>
</comment>
<dbReference type="SUPFAM" id="SSF51735">
    <property type="entry name" value="NAD(P)-binding Rossmann-fold domains"/>
    <property type="match status" value="1"/>
</dbReference>
<evidence type="ECO:0000256" key="6">
    <source>
        <dbReference type="ARBA" id="ARBA00022857"/>
    </source>
</evidence>
<evidence type="ECO:0000256" key="2">
    <source>
        <dbReference type="ARBA" id="ARBA00011738"/>
    </source>
</evidence>
<dbReference type="InterPro" id="IPR020631">
    <property type="entry name" value="THF_DH/CycHdrlase_NAD-bd_dom"/>
</dbReference>
<dbReference type="EC" id="1.5.1.5" evidence="11"/>
<dbReference type="GO" id="GO:0000105">
    <property type="term" value="P:L-histidine biosynthetic process"/>
    <property type="evidence" value="ECO:0007669"/>
    <property type="project" value="UniProtKB-KW"/>
</dbReference>
<keyword evidence="9 11" id="KW-0486">Methionine biosynthesis</keyword>
<comment type="function">
    <text evidence="11">Catalyzes the oxidation of 5,10-methylenetetrahydrofolate to 5,10-methenyltetrahydrofolate and then the hydrolysis of 5,10-methenyltetrahydrofolate to 10-formyltetrahydrofolate.</text>
</comment>
<feature type="binding site" evidence="11">
    <location>
        <begin position="161"/>
        <end position="163"/>
    </location>
    <ligand>
        <name>NADP(+)</name>
        <dbReference type="ChEBI" id="CHEBI:58349"/>
    </ligand>
</feature>
<reference evidence="15" key="1">
    <citation type="submission" date="2017-09" db="EMBL/GenBank/DDBJ databases">
        <title>Depth-based differentiation of microbial function through sediment-hosted aquifers and enrichment of novel symbionts in the deep terrestrial subsurface.</title>
        <authorList>
            <person name="Probst A.J."/>
            <person name="Ladd B."/>
            <person name="Jarett J.K."/>
            <person name="Geller-Mcgrath D.E."/>
            <person name="Sieber C.M.K."/>
            <person name="Emerson J.B."/>
            <person name="Anantharaman K."/>
            <person name="Thomas B.C."/>
            <person name="Malmstrom R."/>
            <person name="Stieglmeier M."/>
            <person name="Klingl A."/>
            <person name="Woyke T."/>
            <person name="Ryan C.M."/>
            <person name="Banfield J.F."/>
        </authorList>
    </citation>
    <scope>NUCLEOTIDE SEQUENCE [LARGE SCALE GENOMIC DNA]</scope>
</reference>
<evidence type="ECO:0000256" key="1">
    <source>
        <dbReference type="ARBA" id="ARBA00004777"/>
    </source>
</evidence>
<dbReference type="GO" id="GO:0005829">
    <property type="term" value="C:cytosol"/>
    <property type="evidence" value="ECO:0007669"/>
    <property type="project" value="TreeGrafter"/>
</dbReference>
<dbReference type="PROSITE" id="PS00767">
    <property type="entry name" value="THF_DHG_CYH_2"/>
    <property type="match status" value="1"/>
</dbReference>
<name>A0A2M7WUU8_9BACT</name>
<dbReference type="InterPro" id="IPR036291">
    <property type="entry name" value="NAD(P)-bd_dom_sf"/>
</dbReference>
<dbReference type="UniPathway" id="UPA00193"/>
<dbReference type="AlphaFoldDB" id="A0A2M7WUU8"/>
<dbReference type="PANTHER" id="PTHR48099:SF5">
    <property type="entry name" value="C-1-TETRAHYDROFOLATE SYNTHASE, CYTOPLASMIC"/>
    <property type="match status" value="1"/>
</dbReference>
<feature type="domain" description="Tetrahydrofolate dehydrogenase/cyclohydrolase catalytic" evidence="12">
    <location>
        <begin position="5"/>
        <end position="116"/>
    </location>
</feature>
<comment type="subunit">
    <text evidence="2 11">Homodimer.</text>
</comment>